<dbReference type="EMBL" id="MNVO01000046">
    <property type="protein sequence ID" value="OIO32215.1"/>
    <property type="molecule type" value="Genomic_DNA"/>
</dbReference>
<accession>A0A1J4VDD6</accession>
<keyword evidence="1" id="KW-0812">Transmembrane</keyword>
<evidence type="ECO:0000256" key="1">
    <source>
        <dbReference type="SAM" id="Phobius"/>
    </source>
</evidence>
<evidence type="ECO:0000313" key="3">
    <source>
        <dbReference type="Proteomes" id="UP000183206"/>
    </source>
</evidence>
<gene>
    <name evidence="2" type="ORF">AUJ44_02995</name>
</gene>
<dbReference type="Proteomes" id="UP000183206">
    <property type="component" value="Unassembled WGS sequence"/>
</dbReference>
<sequence length="246" mass="27486">MFYRKEATLFAFIGVISLAILVYGYQSSANLGAITVHVPYANTAVFWNNEEVRLTTATDQEVVVGRVAPGEQSVLVYKEGYYPWEKTLYMREGEKADIFPFLVRENPGQHEVDPAIFANVIPPNGKKVSASGAIAVDNANGKIYAIRLTDDKSTLFCGYEHETETCYETVVVLDIQQTINNVDFYPDRDDVILFSTKDGLYAIEIDGRGTRNFQPIYEGSTDGFLVDKRTSSIYVKNGQSSFQVLP</sequence>
<dbReference type="AlphaFoldDB" id="A0A1J4VDD6"/>
<comment type="caution">
    <text evidence="2">The sequence shown here is derived from an EMBL/GenBank/DDBJ whole genome shotgun (WGS) entry which is preliminary data.</text>
</comment>
<dbReference type="STRING" id="1805282.AUJ44_02995"/>
<feature type="transmembrane region" description="Helical" evidence="1">
    <location>
        <begin position="7"/>
        <end position="25"/>
    </location>
</feature>
<evidence type="ECO:0000313" key="2">
    <source>
        <dbReference type="EMBL" id="OIO32215.1"/>
    </source>
</evidence>
<proteinExistence type="predicted"/>
<name>A0A1J4VDD6_9BACT</name>
<keyword evidence="1" id="KW-0472">Membrane</keyword>
<organism evidence="2 3">
    <name type="scientific">Candidatus Nomurabacteria bacterium CG1_02_47_685</name>
    <dbReference type="NCBI Taxonomy" id="1805282"/>
    <lineage>
        <taxon>Bacteria</taxon>
        <taxon>Candidatus Nomuraibacteriota</taxon>
    </lineage>
</organism>
<keyword evidence="1" id="KW-1133">Transmembrane helix</keyword>
<reference evidence="2 3" key="1">
    <citation type="journal article" date="2016" name="Environ. Microbiol.">
        <title>Genomic resolution of a cold subsurface aquifer community provides metabolic insights for novel microbes adapted to high CO concentrations.</title>
        <authorList>
            <person name="Probst A.J."/>
            <person name="Castelle C.J."/>
            <person name="Singh A."/>
            <person name="Brown C.T."/>
            <person name="Anantharaman K."/>
            <person name="Sharon I."/>
            <person name="Hug L.A."/>
            <person name="Burstein D."/>
            <person name="Emerson J.B."/>
            <person name="Thomas B.C."/>
            <person name="Banfield J.F."/>
        </authorList>
    </citation>
    <scope>NUCLEOTIDE SEQUENCE [LARGE SCALE GENOMIC DNA]</scope>
    <source>
        <strain evidence="2">CG1_02_47_685</strain>
    </source>
</reference>
<protein>
    <recommendedName>
        <fullName evidence="4">PEGA domain-containing protein</fullName>
    </recommendedName>
</protein>
<evidence type="ECO:0008006" key="4">
    <source>
        <dbReference type="Google" id="ProtNLM"/>
    </source>
</evidence>